<dbReference type="EMBL" id="QFFI01000039">
    <property type="protein sequence ID" value="PWG61317.1"/>
    <property type="molecule type" value="Genomic_DNA"/>
</dbReference>
<dbReference type="AlphaFoldDB" id="A0A2U2MWT0"/>
<evidence type="ECO:0000256" key="2">
    <source>
        <dbReference type="ARBA" id="ARBA00008432"/>
    </source>
</evidence>
<feature type="transmembrane region" description="Helical" evidence="8">
    <location>
        <begin position="51"/>
        <end position="69"/>
    </location>
</feature>
<dbReference type="InterPro" id="IPR020846">
    <property type="entry name" value="MFS_dom"/>
</dbReference>
<keyword evidence="4 8" id="KW-1133">Transmembrane helix</keyword>
<dbReference type="CDD" id="cd17341">
    <property type="entry name" value="MFS_NRT2_like"/>
    <property type="match status" value="1"/>
</dbReference>
<dbReference type="InterPro" id="IPR036259">
    <property type="entry name" value="MFS_trans_sf"/>
</dbReference>
<protein>
    <submittedName>
        <fullName evidence="10">MFS transporter</fullName>
    </submittedName>
</protein>
<evidence type="ECO:0000313" key="11">
    <source>
        <dbReference type="Proteomes" id="UP000245474"/>
    </source>
</evidence>
<proteinExistence type="inferred from homology"/>
<dbReference type="Pfam" id="PF07690">
    <property type="entry name" value="MFS_1"/>
    <property type="match status" value="1"/>
</dbReference>
<evidence type="ECO:0000313" key="10">
    <source>
        <dbReference type="EMBL" id="PWG61317.1"/>
    </source>
</evidence>
<reference evidence="10 11" key="1">
    <citation type="submission" date="2018-05" db="EMBL/GenBank/DDBJ databases">
        <title>Spiribacter halobius sp. nov., a moderately halophilic bacterium isolated from marine solar saltern.</title>
        <authorList>
            <person name="Zheng W.-S."/>
            <person name="Lu D.-C."/>
            <person name="Du Z.-J."/>
        </authorList>
    </citation>
    <scope>NUCLEOTIDE SEQUENCE [LARGE SCALE GENOMIC DNA]</scope>
    <source>
        <strain evidence="10 11">E85</strain>
    </source>
</reference>
<sequence length="459" mass="50345">MSQPPEGVQRPEQYRALTLSTVAFTVCFAVWTIFSIIGVRIQQDLGLSETQFGLLVATPVLTGSISRIFLGIWTEQFGGRLVFTIQMLLTALCVYLLSFVQTYELFLLAALGVGLAGGSFIVGIAYTSAWFEKEKQGTALGIFGAGNVGAAVTNFGAPFLLVALGWEQTAVVYATVLAIMAVVFFIFSKEDPATARRKREGRKPNSALMQLEPLKYLQVWRFSLYYFFVFGAFVALASYLPRYYVGAYGVDIALAGTFAALYSLPGSVFRALGGWLSDVYGARAVMYWTFIASLVCLFFLSYPETRYVVQGKDGPIEFSMALPLWGAVLFTVVLGFFMSLGKAAVYKHIPVYYPNHVGSVGGLVGMIGGLGGFFLPIAFGMVLDFTGIWTSSYMVLFVLVAVSLTWMHFAIRRMERRKFPGLESEESFRYLPEIQDLPGTARPPERATGPQSQPQGSGA</sequence>
<dbReference type="GO" id="GO:0015112">
    <property type="term" value="F:nitrate transmembrane transporter activity"/>
    <property type="evidence" value="ECO:0007669"/>
    <property type="project" value="InterPro"/>
</dbReference>
<evidence type="ECO:0000256" key="7">
    <source>
        <dbReference type="SAM" id="MobiDB-lite"/>
    </source>
</evidence>
<dbReference type="SUPFAM" id="SSF103473">
    <property type="entry name" value="MFS general substrate transporter"/>
    <property type="match status" value="1"/>
</dbReference>
<name>A0A2U2MWT0_9GAMM</name>
<evidence type="ECO:0000256" key="1">
    <source>
        <dbReference type="ARBA" id="ARBA00004141"/>
    </source>
</evidence>
<gene>
    <name evidence="10" type="ORF">DEM34_17035</name>
</gene>
<feature type="transmembrane region" description="Helical" evidence="8">
    <location>
        <begin position="139"/>
        <end position="164"/>
    </location>
</feature>
<evidence type="ECO:0000259" key="9">
    <source>
        <dbReference type="PROSITE" id="PS50850"/>
    </source>
</evidence>
<keyword evidence="6 8" id="KW-0472">Membrane</keyword>
<dbReference type="InterPro" id="IPR011701">
    <property type="entry name" value="MFS"/>
</dbReference>
<feature type="transmembrane region" description="Helical" evidence="8">
    <location>
        <begin position="81"/>
        <end position="100"/>
    </location>
</feature>
<evidence type="ECO:0000256" key="8">
    <source>
        <dbReference type="SAM" id="Phobius"/>
    </source>
</evidence>
<dbReference type="PROSITE" id="PS50850">
    <property type="entry name" value="MFS"/>
    <property type="match status" value="1"/>
</dbReference>
<evidence type="ECO:0000256" key="5">
    <source>
        <dbReference type="ARBA" id="ARBA00023063"/>
    </source>
</evidence>
<feature type="transmembrane region" description="Helical" evidence="8">
    <location>
        <begin position="16"/>
        <end position="39"/>
    </location>
</feature>
<dbReference type="InterPro" id="IPR044772">
    <property type="entry name" value="NO3_transporter"/>
</dbReference>
<dbReference type="OrthoDB" id="9771451at2"/>
<dbReference type="RefSeq" id="WP_109680030.1">
    <property type="nucleotide sequence ID" value="NZ_CP086615.1"/>
</dbReference>
<dbReference type="PANTHER" id="PTHR23515">
    <property type="entry name" value="HIGH-AFFINITY NITRATE TRANSPORTER 2.3"/>
    <property type="match status" value="1"/>
</dbReference>
<dbReference type="GO" id="GO:0016020">
    <property type="term" value="C:membrane"/>
    <property type="evidence" value="ECO:0007669"/>
    <property type="project" value="UniProtKB-SubCell"/>
</dbReference>
<feature type="transmembrane region" description="Helical" evidence="8">
    <location>
        <begin position="252"/>
        <end position="272"/>
    </location>
</feature>
<feature type="transmembrane region" description="Helical" evidence="8">
    <location>
        <begin position="391"/>
        <end position="411"/>
    </location>
</feature>
<feature type="transmembrane region" description="Helical" evidence="8">
    <location>
        <begin position="170"/>
        <end position="188"/>
    </location>
</feature>
<evidence type="ECO:0000256" key="6">
    <source>
        <dbReference type="ARBA" id="ARBA00023136"/>
    </source>
</evidence>
<feature type="compositionally biased region" description="Polar residues" evidence="7">
    <location>
        <begin position="449"/>
        <end position="459"/>
    </location>
</feature>
<keyword evidence="5" id="KW-0534">Nitrate assimilation</keyword>
<feature type="region of interest" description="Disordered" evidence="7">
    <location>
        <begin position="435"/>
        <end position="459"/>
    </location>
</feature>
<feature type="transmembrane region" description="Helical" evidence="8">
    <location>
        <begin position="357"/>
        <end position="379"/>
    </location>
</feature>
<feature type="transmembrane region" description="Helical" evidence="8">
    <location>
        <begin position="322"/>
        <end position="345"/>
    </location>
</feature>
<feature type="transmembrane region" description="Helical" evidence="8">
    <location>
        <begin position="106"/>
        <end position="127"/>
    </location>
</feature>
<dbReference type="Gene3D" id="1.20.1250.20">
    <property type="entry name" value="MFS general substrate transporter like domains"/>
    <property type="match status" value="2"/>
</dbReference>
<evidence type="ECO:0000256" key="3">
    <source>
        <dbReference type="ARBA" id="ARBA00022692"/>
    </source>
</evidence>
<keyword evidence="11" id="KW-1185">Reference proteome</keyword>
<feature type="transmembrane region" description="Helical" evidence="8">
    <location>
        <begin position="219"/>
        <end position="240"/>
    </location>
</feature>
<keyword evidence="3 8" id="KW-0812">Transmembrane</keyword>
<comment type="subcellular location">
    <subcellularLocation>
        <location evidence="1">Membrane</location>
        <topology evidence="1">Multi-pass membrane protein</topology>
    </subcellularLocation>
</comment>
<accession>A0A2U2MWT0</accession>
<dbReference type="GO" id="GO:0042128">
    <property type="term" value="P:nitrate assimilation"/>
    <property type="evidence" value="ECO:0007669"/>
    <property type="project" value="UniProtKB-KW"/>
</dbReference>
<organism evidence="10 11">
    <name type="scientific">Sediminicurvatus halobius</name>
    <dbReference type="NCBI Taxonomy" id="2182432"/>
    <lineage>
        <taxon>Bacteria</taxon>
        <taxon>Pseudomonadati</taxon>
        <taxon>Pseudomonadota</taxon>
        <taxon>Gammaproteobacteria</taxon>
        <taxon>Chromatiales</taxon>
        <taxon>Ectothiorhodospiraceae</taxon>
        <taxon>Sediminicurvatus</taxon>
    </lineage>
</organism>
<feature type="domain" description="Major facilitator superfamily (MFS) profile" evidence="9">
    <location>
        <begin position="15"/>
        <end position="415"/>
    </location>
</feature>
<feature type="transmembrane region" description="Helical" evidence="8">
    <location>
        <begin position="284"/>
        <end position="302"/>
    </location>
</feature>
<comment type="similarity">
    <text evidence="2">Belongs to the major facilitator superfamily. Nitrate/nitrite porter (TC 2.A.1.8) family.</text>
</comment>
<dbReference type="Proteomes" id="UP000245474">
    <property type="component" value="Unassembled WGS sequence"/>
</dbReference>
<comment type="caution">
    <text evidence="10">The sequence shown here is derived from an EMBL/GenBank/DDBJ whole genome shotgun (WGS) entry which is preliminary data.</text>
</comment>
<evidence type="ECO:0000256" key="4">
    <source>
        <dbReference type="ARBA" id="ARBA00022989"/>
    </source>
</evidence>